<dbReference type="PANTHER" id="PTHR12900:SF0">
    <property type="entry name" value="CHECKPOINT PROTEIN"/>
    <property type="match status" value="1"/>
</dbReference>
<evidence type="ECO:0000313" key="5">
    <source>
        <dbReference type="EMBL" id="CAD6185984.1"/>
    </source>
</evidence>
<dbReference type="EMBL" id="CAJGYM010000003">
    <property type="protein sequence ID" value="CAD6185984.1"/>
    <property type="molecule type" value="Genomic_DNA"/>
</dbReference>
<sequence length="279" mass="32074">MRFSAVLCDETSVESFSKFIGATSKLGRKRCCIRIQNDGLCFMSCEKLQDGGCWFCIFLPRTGQMFRQYDFSGFNDRVEEQNLIYLEANVDNFVKVLKGNLCYLKLKLTRTPAPDQDPIIRIEVRSVDSDIIRHEVPIKIIMSRHWSQYEKPSLGRRKMSIYLPPPKSLYKVLQTYKNLNATVIAFNASSGGDLRLEGTMDQGEIDVLFNDLSNDAAETDSQEDWARVKLMLKTVFPLFQSFFFCNSRVKLNIISNQMAEFSMRSDDHQLCFIVGNVTE</sequence>
<dbReference type="GO" id="GO:0006289">
    <property type="term" value="P:nucleotide-excision repair"/>
    <property type="evidence" value="ECO:0007669"/>
    <property type="project" value="TreeGrafter"/>
</dbReference>
<name>A0A8S1GSV0_9PELO</name>
<keyword evidence="3" id="KW-0539">Nucleus</keyword>
<gene>
    <name evidence="5" type="ORF">CAUJ_LOCUS1903</name>
</gene>
<dbReference type="GO" id="GO:0044778">
    <property type="term" value="P:meiotic DNA integrity checkpoint signaling"/>
    <property type="evidence" value="ECO:0007669"/>
    <property type="project" value="TreeGrafter"/>
</dbReference>
<organism evidence="5 6">
    <name type="scientific">Caenorhabditis auriculariae</name>
    <dbReference type="NCBI Taxonomy" id="2777116"/>
    <lineage>
        <taxon>Eukaryota</taxon>
        <taxon>Metazoa</taxon>
        <taxon>Ecdysozoa</taxon>
        <taxon>Nematoda</taxon>
        <taxon>Chromadorea</taxon>
        <taxon>Rhabditida</taxon>
        <taxon>Rhabditina</taxon>
        <taxon>Rhabditomorpha</taxon>
        <taxon>Rhabditoidea</taxon>
        <taxon>Rhabditidae</taxon>
        <taxon>Peloderinae</taxon>
        <taxon>Caenorhabditis</taxon>
    </lineage>
</organism>
<proteinExistence type="inferred from homology"/>
<evidence type="ECO:0000256" key="1">
    <source>
        <dbReference type="ARBA" id="ARBA00004123"/>
    </source>
</evidence>
<evidence type="ECO:0000313" key="6">
    <source>
        <dbReference type="Proteomes" id="UP000835052"/>
    </source>
</evidence>
<dbReference type="PIRSF" id="PIRSF011312">
    <property type="entry name" value="Cell_cycle_HUS1"/>
    <property type="match status" value="1"/>
</dbReference>
<dbReference type="AlphaFoldDB" id="A0A8S1GSV0"/>
<keyword evidence="6" id="KW-1185">Reference proteome</keyword>
<evidence type="ECO:0000256" key="4">
    <source>
        <dbReference type="PIRNR" id="PIRNR011312"/>
    </source>
</evidence>
<dbReference type="Gene3D" id="3.70.10.10">
    <property type="match status" value="1"/>
</dbReference>
<dbReference type="GO" id="GO:0005730">
    <property type="term" value="C:nucleolus"/>
    <property type="evidence" value="ECO:0007669"/>
    <property type="project" value="InterPro"/>
</dbReference>
<dbReference type="GO" id="GO:0033314">
    <property type="term" value="P:mitotic DNA replication checkpoint signaling"/>
    <property type="evidence" value="ECO:0007669"/>
    <property type="project" value="TreeGrafter"/>
</dbReference>
<dbReference type="GO" id="GO:0031573">
    <property type="term" value="P:mitotic intra-S DNA damage checkpoint signaling"/>
    <property type="evidence" value="ECO:0007669"/>
    <property type="project" value="TreeGrafter"/>
</dbReference>
<dbReference type="GO" id="GO:0030896">
    <property type="term" value="C:checkpoint clamp complex"/>
    <property type="evidence" value="ECO:0007669"/>
    <property type="project" value="InterPro"/>
</dbReference>
<dbReference type="InterPro" id="IPR007150">
    <property type="entry name" value="HUS1/Mec3"/>
</dbReference>
<evidence type="ECO:0000256" key="2">
    <source>
        <dbReference type="ARBA" id="ARBA00005563"/>
    </source>
</evidence>
<dbReference type="GO" id="GO:0000724">
    <property type="term" value="P:double-strand break repair via homologous recombination"/>
    <property type="evidence" value="ECO:0007669"/>
    <property type="project" value="TreeGrafter"/>
</dbReference>
<dbReference type="Pfam" id="PF04005">
    <property type="entry name" value="Hus1"/>
    <property type="match status" value="1"/>
</dbReference>
<dbReference type="GO" id="GO:0000723">
    <property type="term" value="P:telomere maintenance"/>
    <property type="evidence" value="ECO:0007669"/>
    <property type="project" value="TreeGrafter"/>
</dbReference>
<dbReference type="GO" id="GO:0035861">
    <property type="term" value="C:site of double-strand break"/>
    <property type="evidence" value="ECO:0007669"/>
    <property type="project" value="TreeGrafter"/>
</dbReference>
<accession>A0A8S1GSV0</accession>
<comment type="caution">
    <text evidence="5">The sequence shown here is derived from an EMBL/GenBank/DDBJ whole genome shotgun (WGS) entry which is preliminary data.</text>
</comment>
<dbReference type="PANTHER" id="PTHR12900">
    <property type="entry name" value="MITOTIC AND DNA DAMAGE CHECKPOINT PROTEIN HUS1"/>
    <property type="match status" value="1"/>
</dbReference>
<dbReference type="OrthoDB" id="10063861at2759"/>
<evidence type="ECO:0000256" key="3">
    <source>
        <dbReference type="ARBA" id="ARBA00023242"/>
    </source>
</evidence>
<protein>
    <recommendedName>
        <fullName evidence="4">Checkpoint protein</fullName>
    </recommendedName>
</protein>
<comment type="subcellular location">
    <subcellularLocation>
        <location evidence="1">Nucleus</location>
    </subcellularLocation>
</comment>
<dbReference type="InterPro" id="IPR016580">
    <property type="entry name" value="HUS1"/>
</dbReference>
<dbReference type="Proteomes" id="UP000835052">
    <property type="component" value="Unassembled WGS sequence"/>
</dbReference>
<reference evidence="5" key="1">
    <citation type="submission" date="2020-10" db="EMBL/GenBank/DDBJ databases">
        <authorList>
            <person name="Kikuchi T."/>
        </authorList>
    </citation>
    <scope>NUCLEOTIDE SEQUENCE</scope>
    <source>
        <strain evidence="5">NKZ352</strain>
    </source>
</reference>
<comment type="similarity">
    <text evidence="2 4">Belongs to the HUS1 family.</text>
</comment>